<dbReference type="AlphaFoldDB" id="A0A2N4UGJ3"/>
<sequence length="357" mass="39105">MGGLAARTRGATYVIWIAGRNDERRKAMSASRWDDVRSWLKQHWKIIRRFIGIAFATAIVILITMAVIKIDWREVVGAIHGLPASALWLAGLITVASYFVYSSYDVLGKRYTEHDLPWWKCMMTGFISYAFTMNMGAPVGGLGLRLRLYSKHGLEPGVIVRIVGLSITTNWIGYTLLAGVLFASGMVELPADWKLDNGPLRIIGAIMVAIALAYLALCKFSTTRSREIFGHTIELPSIGIALVQICLAVVNWMLIGAAIYVLLQQNISYPVVLATFLVSAVAGALTHIPGGIGVIESVFVGLLSGSMARHEILAGLLVYRAIYYLGPLVVAGTWYLAMEARLGRFARHANCSSKSTR</sequence>
<evidence type="ECO:0000256" key="6">
    <source>
        <dbReference type="SAM" id="Phobius"/>
    </source>
</evidence>
<dbReference type="Proteomes" id="UP000234328">
    <property type="component" value="Unassembled WGS sequence"/>
</dbReference>
<feature type="transmembrane region" description="Helical" evidence="6">
    <location>
        <begin position="158"/>
        <end position="187"/>
    </location>
</feature>
<feature type="transmembrane region" description="Helical" evidence="6">
    <location>
        <begin position="126"/>
        <end position="146"/>
    </location>
</feature>
<evidence type="ECO:0000256" key="2">
    <source>
        <dbReference type="ARBA" id="ARBA00022475"/>
    </source>
</evidence>
<keyword evidence="5 6" id="KW-0472">Membrane</keyword>
<comment type="caution">
    <text evidence="7">The sequence shown here is derived from an EMBL/GenBank/DDBJ whole genome shotgun (WGS) entry which is preliminary data.</text>
</comment>
<feature type="transmembrane region" description="Helical" evidence="6">
    <location>
        <begin position="238"/>
        <end position="261"/>
    </location>
</feature>
<feature type="transmembrane region" description="Helical" evidence="6">
    <location>
        <begin position="46"/>
        <end position="68"/>
    </location>
</feature>
<comment type="subcellular location">
    <subcellularLocation>
        <location evidence="1">Cell membrane</location>
        <topology evidence="1">Multi-pass membrane protein</topology>
    </subcellularLocation>
</comment>
<dbReference type="PANTHER" id="PTHR39087">
    <property type="entry name" value="UPF0104 MEMBRANE PROTEIN MJ1595"/>
    <property type="match status" value="1"/>
</dbReference>
<evidence type="ECO:0000256" key="3">
    <source>
        <dbReference type="ARBA" id="ARBA00022692"/>
    </source>
</evidence>
<evidence type="ECO:0000256" key="5">
    <source>
        <dbReference type="ARBA" id="ARBA00023136"/>
    </source>
</evidence>
<feature type="transmembrane region" description="Helical" evidence="6">
    <location>
        <begin position="321"/>
        <end position="338"/>
    </location>
</feature>
<feature type="transmembrane region" description="Helical" evidence="6">
    <location>
        <begin position="199"/>
        <end position="217"/>
    </location>
</feature>
<feature type="transmembrane region" description="Helical" evidence="6">
    <location>
        <begin position="75"/>
        <end position="101"/>
    </location>
</feature>
<dbReference type="GO" id="GO:0005886">
    <property type="term" value="C:plasma membrane"/>
    <property type="evidence" value="ECO:0007669"/>
    <property type="project" value="UniProtKB-SubCell"/>
</dbReference>
<name>A0A2N4UGJ3_9BURK</name>
<feature type="transmembrane region" description="Helical" evidence="6">
    <location>
        <begin position="292"/>
        <end position="309"/>
    </location>
</feature>
<dbReference type="Pfam" id="PF03706">
    <property type="entry name" value="LPG_synthase_TM"/>
    <property type="match status" value="1"/>
</dbReference>
<reference evidence="7 8" key="1">
    <citation type="submission" date="2017-10" db="EMBL/GenBank/DDBJ databases">
        <title>Two draft genome sequences of Pusillimonas sp. strains isolated from a nitrate- and radionuclide-contaminated groundwater in Russia.</title>
        <authorList>
            <person name="Grouzdev D.S."/>
            <person name="Tourova T.P."/>
            <person name="Goeva M.A."/>
            <person name="Babich T.L."/>
            <person name="Sokolova D.S."/>
            <person name="Abdullin R."/>
            <person name="Poltaraus A.B."/>
            <person name="Toshchakov S.V."/>
            <person name="Nazina T.N."/>
        </authorList>
    </citation>
    <scope>NUCLEOTIDE SEQUENCE [LARGE SCALE GENOMIC DNA]</scope>
    <source>
        <strain evidence="7 8">JR1/69-2-13</strain>
    </source>
</reference>
<evidence type="ECO:0000313" key="7">
    <source>
        <dbReference type="EMBL" id="PLC54141.1"/>
    </source>
</evidence>
<keyword evidence="4 6" id="KW-1133">Transmembrane helix</keyword>
<protein>
    <submittedName>
        <fullName evidence="7">Uncharacterized protein</fullName>
    </submittedName>
</protein>
<dbReference type="PANTHER" id="PTHR39087:SF2">
    <property type="entry name" value="UPF0104 MEMBRANE PROTEIN MJ1595"/>
    <property type="match status" value="1"/>
</dbReference>
<accession>A0A2N4UGJ3</accession>
<keyword evidence="3 6" id="KW-0812">Transmembrane</keyword>
<keyword evidence="2" id="KW-1003">Cell membrane</keyword>
<keyword evidence="8" id="KW-1185">Reference proteome</keyword>
<evidence type="ECO:0000256" key="4">
    <source>
        <dbReference type="ARBA" id="ARBA00022989"/>
    </source>
</evidence>
<evidence type="ECO:0000256" key="1">
    <source>
        <dbReference type="ARBA" id="ARBA00004651"/>
    </source>
</evidence>
<proteinExistence type="predicted"/>
<dbReference type="EMBL" id="PDNV01000005">
    <property type="protein sequence ID" value="PLC54141.1"/>
    <property type="molecule type" value="Genomic_DNA"/>
</dbReference>
<organism evidence="7 8">
    <name type="scientific">Pollutimonas nitritireducens</name>
    <dbReference type="NCBI Taxonomy" id="2045209"/>
    <lineage>
        <taxon>Bacteria</taxon>
        <taxon>Pseudomonadati</taxon>
        <taxon>Pseudomonadota</taxon>
        <taxon>Betaproteobacteria</taxon>
        <taxon>Burkholderiales</taxon>
        <taxon>Alcaligenaceae</taxon>
        <taxon>Pollutimonas</taxon>
    </lineage>
</organism>
<evidence type="ECO:0000313" key="8">
    <source>
        <dbReference type="Proteomes" id="UP000234328"/>
    </source>
</evidence>
<gene>
    <name evidence="7" type="ORF">CR155_08435</name>
</gene>
<dbReference type="InterPro" id="IPR022791">
    <property type="entry name" value="L-PG_synthase/AglD"/>
</dbReference>